<gene>
    <name evidence="2" type="ORF">HERILL_LOCUS12546</name>
</gene>
<dbReference type="FunCoup" id="A0A7R8YYE9">
    <property type="interactions" value="229"/>
</dbReference>
<dbReference type="EMBL" id="LR899013">
    <property type="protein sequence ID" value="CAD7090033.1"/>
    <property type="molecule type" value="Genomic_DNA"/>
</dbReference>
<organism evidence="2 3">
    <name type="scientific">Hermetia illucens</name>
    <name type="common">Black soldier fly</name>
    <dbReference type="NCBI Taxonomy" id="343691"/>
    <lineage>
        <taxon>Eukaryota</taxon>
        <taxon>Metazoa</taxon>
        <taxon>Ecdysozoa</taxon>
        <taxon>Arthropoda</taxon>
        <taxon>Hexapoda</taxon>
        <taxon>Insecta</taxon>
        <taxon>Pterygota</taxon>
        <taxon>Neoptera</taxon>
        <taxon>Endopterygota</taxon>
        <taxon>Diptera</taxon>
        <taxon>Brachycera</taxon>
        <taxon>Stratiomyomorpha</taxon>
        <taxon>Stratiomyidae</taxon>
        <taxon>Hermetiinae</taxon>
        <taxon>Hermetia</taxon>
    </lineage>
</organism>
<feature type="compositionally biased region" description="Low complexity" evidence="1">
    <location>
        <begin position="16"/>
        <end position="26"/>
    </location>
</feature>
<feature type="region of interest" description="Disordered" evidence="1">
    <location>
        <begin position="1"/>
        <end position="29"/>
    </location>
</feature>
<keyword evidence="3" id="KW-1185">Reference proteome</keyword>
<dbReference type="Proteomes" id="UP000594454">
    <property type="component" value="Chromosome 5"/>
</dbReference>
<dbReference type="AlphaFoldDB" id="A0A7R8YYE9"/>
<accession>A0A7R8YYE9</accession>
<sequence length="165" mass="16688">MGAKASTANSGHQSPRTRTFSTSSSTDVVSAGTAPGFNLLRALPGVHVQQNDRQRARSLSSVPDLQAANNNNNSHHHSHHGNHASEGIPMQQSSAAVAGQMYGEHSIMMGAEDGILAGDESSQAVGNAAAAAAAANAAAAAGALALGRVYTATSLPSHIWSLNGK</sequence>
<protein>
    <submittedName>
        <fullName evidence="2">Uncharacterized protein</fullName>
    </submittedName>
</protein>
<name>A0A7R8YYE9_HERIL</name>
<feature type="region of interest" description="Disordered" evidence="1">
    <location>
        <begin position="49"/>
        <end position="97"/>
    </location>
</feature>
<evidence type="ECO:0000256" key="1">
    <source>
        <dbReference type="SAM" id="MobiDB-lite"/>
    </source>
</evidence>
<evidence type="ECO:0000313" key="2">
    <source>
        <dbReference type="EMBL" id="CAD7090033.1"/>
    </source>
</evidence>
<evidence type="ECO:0000313" key="3">
    <source>
        <dbReference type="Proteomes" id="UP000594454"/>
    </source>
</evidence>
<feature type="compositionally biased region" description="Polar residues" evidence="1">
    <location>
        <begin position="1"/>
        <end position="14"/>
    </location>
</feature>
<dbReference type="InParanoid" id="A0A7R8YYE9"/>
<proteinExistence type="predicted"/>
<reference evidence="2 3" key="1">
    <citation type="submission" date="2020-11" db="EMBL/GenBank/DDBJ databases">
        <authorList>
            <person name="Wallbank WR R."/>
            <person name="Pardo Diaz C."/>
            <person name="Kozak K."/>
            <person name="Martin S."/>
            <person name="Jiggins C."/>
            <person name="Moest M."/>
            <person name="Warren A I."/>
            <person name="Generalovic N T."/>
            <person name="Byers J.R.P. K."/>
            <person name="Montejo-Kovacevich G."/>
            <person name="Yen C E."/>
        </authorList>
    </citation>
    <scope>NUCLEOTIDE SEQUENCE [LARGE SCALE GENOMIC DNA]</scope>
</reference>
<dbReference type="OrthoDB" id="10057496at2759"/>